<dbReference type="GO" id="GO:0006412">
    <property type="term" value="P:translation"/>
    <property type="evidence" value="ECO:0007669"/>
    <property type="project" value="TreeGrafter"/>
</dbReference>
<dbReference type="GO" id="GO:0005737">
    <property type="term" value="C:cytoplasm"/>
    <property type="evidence" value="ECO:0007669"/>
    <property type="project" value="UniProtKB-ARBA"/>
</dbReference>
<proteinExistence type="inferred from homology"/>
<dbReference type="PANTHER" id="PTHR10724">
    <property type="entry name" value="30S RIBOSOMAL PROTEIN S1"/>
    <property type="match status" value="1"/>
</dbReference>
<dbReference type="GO" id="GO:0003729">
    <property type="term" value="F:mRNA binding"/>
    <property type="evidence" value="ECO:0007669"/>
    <property type="project" value="UniProtKB-ARBA"/>
</dbReference>
<feature type="compositionally biased region" description="Basic and acidic residues" evidence="4">
    <location>
        <begin position="80"/>
        <end position="91"/>
    </location>
</feature>
<sequence>VSLEDIKVGTIVKGTVHNVVDFGAFVDFGLKTNGLLHRSELCNSRQHPSDVLAVGDIIEAQIISVDVKRNRIGLSVKALQPEKPKNNDNNHNRNNNGQRRNNDNRN</sequence>
<organism evidence="6">
    <name type="scientific">human gut metagenome</name>
    <dbReference type="NCBI Taxonomy" id="408170"/>
    <lineage>
        <taxon>unclassified sequences</taxon>
        <taxon>metagenomes</taxon>
        <taxon>organismal metagenomes</taxon>
    </lineage>
</organism>
<dbReference type="PANTHER" id="PTHR10724:SF7">
    <property type="entry name" value="SMALL RIBOSOMAL SUBUNIT PROTEIN BS1C"/>
    <property type="match status" value="1"/>
</dbReference>
<dbReference type="SUPFAM" id="SSF50249">
    <property type="entry name" value="Nucleic acid-binding proteins"/>
    <property type="match status" value="1"/>
</dbReference>
<dbReference type="PROSITE" id="PS50126">
    <property type="entry name" value="S1"/>
    <property type="match status" value="1"/>
</dbReference>
<dbReference type="GO" id="GO:0005840">
    <property type="term" value="C:ribosome"/>
    <property type="evidence" value="ECO:0007669"/>
    <property type="project" value="UniProtKB-KW"/>
</dbReference>
<dbReference type="InterPro" id="IPR012340">
    <property type="entry name" value="NA-bd_OB-fold"/>
</dbReference>
<evidence type="ECO:0000256" key="4">
    <source>
        <dbReference type="SAM" id="MobiDB-lite"/>
    </source>
</evidence>
<dbReference type="Pfam" id="PF00575">
    <property type="entry name" value="S1"/>
    <property type="match status" value="1"/>
</dbReference>
<evidence type="ECO:0000259" key="5">
    <source>
        <dbReference type="PROSITE" id="PS50126"/>
    </source>
</evidence>
<dbReference type="InterPro" id="IPR003029">
    <property type="entry name" value="S1_domain"/>
</dbReference>
<feature type="domain" description="S1 motif" evidence="5">
    <location>
        <begin position="9"/>
        <end position="77"/>
    </location>
</feature>
<dbReference type="SMART" id="SM00316">
    <property type="entry name" value="S1"/>
    <property type="match status" value="1"/>
</dbReference>
<gene>
    <name evidence="6" type="ORF">Q604_UNBC14301G0001</name>
</gene>
<evidence type="ECO:0000313" key="6">
    <source>
        <dbReference type="EMBL" id="ETJ31194.1"/>
    </source>
</evidence>
<keyword evidence="3" id="KW-0687">Ribonucleoprotein</keyword>
<evidence type="ECO:0000256" key="2">
    <source>
        <dbReference type="ARBA" id="ARBA00022980"/>
    </source>
</evidence>
<feature type="region of interest" description="Disordered" evidence="4">
    <location>
        <begin position="76"/>
        <end position="106"/>
    </location>
</feature>
<dbReference type="FunFam" id="2.40.50.140:FF:000051">
    <property type="entry name" value="RNA-binding transcriptional accessory protein"/>
    <property type="match status" value="1"/>
</dbReference>
<keyword evidence="2" id="KW-0689">Ribosomal protein</keyword>
<name>W1XQR5_9ZZZZ</name>
<evidence type="ECO:0000256" key="3">
    <source>
        <dbReference type="ARBA" id="ARBA00023274"/>
    </source>
</evidence>
<dbReference type="GO" id="GO:1990904">
    <property type="term" value="C:ribonucleoprotein complex"/>
    <property type="evidence" value="ECO:0007669"/>
    <property type="project" value="UniProtKB-KW"/>
</dbReference>
<accession>W1XQR5</accession>
<dbReference type="AlphaFoldDB" id="W1XQR5"/>
<protein>
    <submittedName>
        <fullName evidence="6">RNA binding S1 protein</fullName>
    </submittedName>
</protein>
<dbReference type="GO" id="GO:0003735">
    <property type="term" value="F:structural constituent of ribosome"/>
    <property type="evidence" value="ECO:0007669"/>
    <property type="project" value="TreeGrafter"/>
</dbReference>
<feature type="non-terminal residue" evidence="6">
    <location>
        <position position="1"/>
    </location>
</feature>
<evidence type="ECO:0000256" key="1">
    <source>
        <dbReference type="ARBA" id="ARBA00006767"/>
    </source>
</evidence>
<comment type="similarity">
    <text evidence="1">Belongs to the bacterial ribosomal protein bS1 family.</text>
</comment>
<dbReference type="Gene3D" id="2.40.50.140">
    <property type="entry name" value="Nucleic acid-binding proteins"/>
    <property type="match status" value="1"/>
</dbReference>
<reference evidence="6" key="1">
    <citation type="submission" date="2013-12" db="EMBL/GenBank/DDBJ databases">
        <title>A Varibaculum cambriense genome reconstructed from a premature infant gut community with otherwise low bacterial novelty that shifts toward anaerobic metabolism during the third week of life.</title>
        <authorList>
            <person name="Brown C.T."/>
            <person name="Sharon I."/>
            <person name="Thomas B.C."/>
            <person name="Castelle C.J."/>
            <person name="Morowitz M.J."/>
            <person name="Banfield J.F."/>
        </authorList>
    </citation>
    <scope>NUCLEOTIDE SEQUENCE</scope>
</reference>
<comment type="caution">
    <text evidence="6">The sequence shown here is derived from an EMBL/GenBank/DDBJ whole genome shotgun (WGS) entry which is preliminary data.</text>
</comment>
<dbReference type="InterPro" id="IPR050437">
    <property type="entry name" value="Ribos_protein_bS1-like"/>
</dbReference>
<dbReference type="EMBL" id="AZMM01014301">
    <property type="protein sequence ID" value="ETJ31194.1"/>
    <property type="molecule type" value="Genomic_DNA"/>
</dbReference>
<feature type="non-terminal residue" evidence="6">
    <location>
        <position position="106"/>
    </location>
</feature>